<feature type="binding site" evidence="9">
    <location>
        <position position="90"/>
    </location>
    <ligand>
        <name>ATP</name>
        <dbReference type="ChEBI" id="CHEBI:30616"/>
    </ligand>
</feature>
<feature type="binding site" evidence="9">
    <location>
        <begin position="122"/>
        <end position="127"/>
    </location>
    <ligand>
        <name>ATP</name>
        <dbReference type="ChEBI" id="CHEBI:30616"/>
    </ligand>
</feature>
<dbReference type="SMART" id="SM00387">
    <property type="entry name" value="HATPase_c"/>
    <property type="match status" value="1"/>
</dbReference>
<feature type="binding site" evidence="9">
    <location>
        <position position="77"/>
    </location>
    <ligand>
        <name>ATP</name>
        <dbReference type="ChEBI" id="CHEBI:30616"/>
    </ligand>
</feature>
<sequence>MAKKQFKAESKRLLDLMINSIYTHKEIFLRELISNASDAVDKLAYKALTDDKVGLDRSDFKITLVPDKEARTLTVSDNGIGMTKEEMESNLGTIARSGSLQFKQEMAAKEGEDQNVADIIGQFGVGFYSAFMVADQVTVISRAYGSDEAWRWESSGADGYTMTECEKETVGTDIILHLKASTEDDDYDQYLQQYRLDDLVKKYSDYIHYPIVMEMEHTHRKPKPEDAGEDYKPEYETHKEWETLNSMVPLWQRPKSEVKPEEYNAFYKEKFGDWEDPLAVIHVKAEGAVEYTALLFIPAHAPFNYYSRDYEKGLQLYSSGVLIMDKCADLVPDHFSFVRGVVDSPDLSLNISREMLQHTRVLQVISNNLEKKVKAELLKLQKDQREQYEKFWTAFGRQLKYGVVSDYGAHKDLLRDLLLFWSSKEGKPTTLAEYKDRMAEEQQFVYFLQSESVEQAAKLPQAERILDKGYEILYLTEEVDEFVMNTLGEVDGKALKNVNDGDALPESEEEKAETEKKAEENKDVLDFVKETLGDRVKEVRVSKILKSAPVCMTADGPVSLEMEKYFQRVDPNAAKEMKAARVLELNPDSGAFAALRSALEEDKEKARTYAELLYQQAMLIAGFPLEDPAGYTQLVCSLMK</sequence>
<evidence type="ECO:0000256" key="10">
    <source>
        <dbReference type="SAM" id="MobiDB-lite"/>
    </source>
</evidence>
<evidence type="ECO:0000256" key="9">
    <source>
        <dbReference type="PIRSR" id="PIRSR002583-1"/>
    </source>
</evidence>
<dbReference type="Gene3D" id="3.40.50.11260">
    <property type="match status" value="1"/>
</dbReference>
<evidence type="ECO:0000313" key="12">
    <source>
        <dbReference type="EMBL" id="HJC40457.1"/>
    </source>
</evidence>
<dbReference type="GO" id="GO:0016887">
    <property type="term" value="F:ATP hydrolysis activity"/>
    <property type="evidence" value="ECO:0007669"/>
    <property type="project" value="InterPro"/>
</dbReference>
<gene>
    <name evidence="8 12" type="primary">htpG</name>
    <name evidence="12" type="ORF">H9701_02750</name>
</gene>
<dbReference type="EMBL" id="DWWJ01000052">
    <property type="protein sequence ID" value="HJC40457.1"/>
    <property type="molecule type" value="Genomic_DNA"/>
</dbReference>
<keyword evidence="6 8" id="KW-0346">Stress response</keyword>
<protein>
    <recommendedName>
        <fullName evidence="8">Chaperone protein HtpG</fullName>
    </recommendedName>
    <alternativeName>
        <fullName evidence="8">Heat shock protein HtpG</fullName>
    </alternativeName>
    <alternativeName>
        <fullName evidence="8">High temperature protein G</fullName>
    </alternativeName>
</protein>
<feature type="binding site" evidence="9">
    <location>
        <position position="31"/>
    </location>
    <ligand>
        <name>ATP</name>
        <dbReference type="ChEBI" id="CHEBI:30616"/>
    </ligand>
</feature>
<dbReference type="Gene3D" id="3.30.565.10">
    <property type="entry name" value="Histidine kinase-like ATPase, C-terminal domain"/>
    <property type="match status" value="1"/>
</dbReference>
<dbReference type="InterPro" id="IPR037196">
    <property type="entry name" value="HSP90_C"/>
</dbReference>
<evidence type="ECO:0000256" key="2">
    <source>
        <dbReference type="ARBA" id="ARBA00008239"/>
    </source>
</evidence>
<dbReference type="GO" id="GO:0005737">
    <property type="term" value="C:cytoplasm"/>
    <property type="evidence" value="ECO:0007669"/>
    <property type="project" value="UniProtKB-SubCell"/>
</dbReference>
<dbReference type="Gene3D" id="3.30.230.80">
    <property type="match status" value="1"/>
</dbReference>
<reference evidence="12" key="1">
    <citation type="journal article" date="2021" name="PeerJ">
        <title>Extensive microbial diversity within the chicken gut microbiome revealed by metagenomics and culture.</title>
        <authorList>
            <person name="Gilroy R."/>
            <person name="Ravi A."/>
            <person name="Getino M."/>
            <person name="Pursley I."/>
            <person name="Horton D.L."/>
            <person name="Alikhan N.F."/>
            <person name="Baker D."/>
            <person name="Gharbi K."/>
            <person name="Hall N."/>
            <person name="Watson M."/>
            <person name="Adriaenssens E.M."/>
            <person name="Foster-Nyarko E."/>
            <person name="Jarju S."/>
            <person name="Secka A."/>
            <person name="Antonio M."/>
            <person name="Oren A."/>
            <person name="Chaudhuri R.R."/>
            <person name="La Ragione R."/>
            <person name="Hildebrand F."/>
            <person name="Pallen M.J."/>
        </authorList>
    </citation>
    <scope>NUCLEOTIDE SEQUENCE</scope>
    <source>
        <strain evidence="12">CHK186-1790</strain>
    </source>
</reference>
<dbReference type="InterPro" id="IPR003594">
    <property type="entry name" value="HATPase_dom"/>
</dbReference>
<name>A0A9D2NXW1_9FIRM</name>
<proteinExistence type="inferred from homology"/>
<dbReference type="InterPro" id="IPR036890">
    <property type="entry name" value="HATPase_C_sf"/>
</dbReference>
<dbReference type="InterPro" id="IPR020575">
    <property type="entry name" value="Hsp90_N"/>
</dbReference>
<evidence type="ECO:0000313" key="13">
    <source>
        <dbReference type="Proteomes" id="UP000823882"/>
    </source>
</evidence>
<dbReference type="GO" id="GO:0005524">
    <property type="term" value="F:ATP binding"/>
    <property type="evidence" value="ECO:0007669"/>
    <property type="project" value="UniProtKB-UniRule"/>
</dbReference>
<feature type="binding site" evidence="9">
    <location>
        <begin position="97"/>
        <end position="98"/>
    </location>
    <ligand>
        <name>ATP</name>
        <dbReference type="ChEBI" id="CHEBI:30616"/>
    </ligand>
</feature>
<comment type="caution">
    <text evidence="8">Lacks conserved residue(s) required for the propagation of feature annotation.</text>
</comment>
<dbReference type="PIRSF" id="PIRSF002583">
    <property type="entry name" value="Hsp90"/>
    <property type="match status" value="1"/>
</dbReference>
<dbReference type="InterPro" id="IPR020568">
    <property type="entry name" value="Ribosomal_Su5_D2-typ_SF"/>
</dbReference>
<keyword evidence="7 8" id="KW-0143">Chaperone</keyword>
<dbReference type="PANTHER" id="PTHR11528">
    <property type="entry name" value="HEAT SHOCK PROTEIN 90 FAMILY MEMBER"/>
    <property type="match status" value="1"/>
</dbReference>
<dbReference type="Proteomes" id="UP000823882">
    <property type="component" value="Unassembled WGS sequence"/>
</dbReference>
<evidence type="ECO:0000256" key="3">
    <source>
        <dbReference type="ARBA" id="ARBA00022490"/>
    </source>
</evidence>
<feature type="binding site" evidence="9">
    <location>
        <position position="82"/>
    </location>
    <ligand>
        <name>ATP</name>
        <dbReference type="ChEBI" id="CHEBI:30616"/>
    </ligand>
</feature>
<dbReference type="HAMAP" id="MF_00505">
    <property type="entry name" value="HSP90"/>
    <property type="match status" value="1"/>
</dbReference>
<organism evidence="12 13">
    <name type="scientific">Candidatus Intestinimonas pullistercoris</name>
    <dbReference type="NCBI Taxonomy" id="2838623"/>
    <lineage>
        <taxon>Bacteria</taxon>
        <taxon>Bacillati</taxon>
        <taxon>Bacillota</taxon>
        <taxon>Clostridia</taxon>
        <taxon>Eubacteriales</taxon>
        <taxon>Intestinimonas</taxon>
    </lineage>
</organism>
<feature type="compositionally biased region" description="Acidic residues" evidence="10">
    <location>
        <begin position="503"/>
        <end position="512"/>
    </location>
</feature>
<feature type="binding site" evidence="9">
    <location>
        <position position="353"/>
    </location>
    <ligand>
        <name>ATP</name>
        <dbReference type="ChEBI" id="CHEBI:30616"/>
    </ligand>
</feature>
<dbReference type="Pfam" id="PF13589">
    <property type="entry name" value="HATPase_c_3"/>
    <property type="match status" value="1"/>
</dbReference>
<dbReference type="GO" id="GO:0140662">
    <property type="term" value="F:ATP-dependent protein folding chaperone"/>
    <property type="evidence" value="ECO:0007669"/>
    <property type="project" value="InterPro"/>
</dbReference>
<comment type="function">
    <text evidence="8">Molecular chaperone. Has ATPase activity.</text>
</comment>
<comment type="caution">
    <text evidence="12">The sequence shown here is derived from an EMBL/GenBank/DDBJ whole genome shotgun (WGS) entry which is preliminary data.</text>
</comment>
<evidence type="ECO:0000256" key="7">
    <source>
        <dbReference type="ARBA" id="ARBA00023186"/>
    </source>
</evidence>
<dbReference type="NCBIfam" id="NF003555">
    <property type="entry name" value="PRK05218.1"/>
    <property type="match status" value="1"/>
</dbReference>
<dbReference type="PRINTS" id="PR00775">
    <property type="entry name" value="HEATSHOCK90"/>
</dbReference>
<feature type="domain" description="Histidine kinase/HSP90-like ATPase" evidence="11">
    <location>
        <begin position="24"/>
        <end position="182"/>
    </location>
</feature>
<dbReference type="SUPFAM" id="SSF54211">
    <property type="entry name" value="Ribosomal protein S5 domain 2-like"/>
    <property type="match status" value="1"/>
</dbReference>
<dbReference type="GO" id="GO:0051082">
    <property type="term" value="F:unfolded protein binding"/>
    <property type="evidence" value="ECO:0007669"/>
    <property type="project" value="UniProtKB-UniRule"/>
</dbReference>
<dbReference type="SUPFAM" id="SSF55874">
    <property type="entry name" value="ATPase domain of HSP90 chaperone/DNA topoisomerase II/histidine kinase"/>
    <property type="match status" value="1"/>
</dbReference>
<keyword evidence="5 8" id="KW-0067">ATP-binding</keyword>
<feature type="region of interest" description="C" evidence="8">
    <location>
        <begin position="565"/>
        <end position="640"/>
    </location>
</feature>
<keyword evidence="3 8" id="KW-0963">Cytoplasm</keyword>
<dbReference type="AlphaFoldDB" id="A0A9D2NXW1"/>
<dbReference type="CDD" id="cd16927">
    <property type="entry name" value="HATPase_Hsp90-like"/>
    <property type="match status" value="1"/>
</dbReference>
<evidence type="ECO:0000256" key="4">
    <source>
        <dbReference type="ARBA" id="ARBA00022741"/>
    </source>
</evidence>
<comment type="similarity">
    <text evidence="2 8">Belongs to the heat shock protein 90 family.</text>
</comment>
<evidence type="ECO:0000256" key="5">
    <source>
        <dbReference type="ARBA" id="ARBA00022840"/>
    </source>
</evidence>
<feature type="region of interest" description="A; substrate-binding" evidence="8">
    <location>
        <begin position="1"/>
        <end position="353"/>
    </location>
</feature>
<evidence type="ECO:0000259" key="11">
    <source>
        <dbReference type="SMART" id="SM00387"/>
    </source>
</evidence>
<feature type="binding site" evidence="9">
    <location>
        <position position="172"/>
    </location>
    <ligand>
        <name>ATP</name>
        <dbReference type="ChEBI" id="CHEBI:30616"/>
    </ligand>
</feature>
<comment type="subcellular location">
    <subcellularLocation>
        <location evidence="1 8">Cytoplasm</location>
    </subcellularLocation>
</comment>
<evidence type="ECO:0000256" key="1">
    <source>
        <dbReference type="ARBA" id="ARBA00004496"/>
    </source>
</evidence>
<dbReference type="Pfam" id="PF00183">
    <property type="entry name" value="HSP90"/>
    <property type="match status" value="1"/>
</dbReference>
<feature type="binding site" evidence="9">
    <location>
        <position position="35"/>
    </location>
    <ligand>
        <name>ATP</name>
        <dbReference type="ChEBI" id="CHEBI:30616"/>
    </ligand>
</feature>
<evidence type="ECO:0000256" key="6">
    <source>
        <dbReference type="ARBA" id="ARBA00023016"/>
    </source>
</evidence>
<evidence type="ECO:0000256" key="8">
    <source>
        <dbReference type="HAMAP-Rule" id="MF_00505"/>
    </source>
</evidence>
<accession>A0A9D2NXW1</accession>
<keyword evidence="4 8" id="KW-0547">Nucleotide-binding</keyword>
<dbReference type="SUPFAM" id="SSF110942">
    <property type="entry name" value="HSP90 C-terminal domain"/>
    <property type="match status" value="1"/>
</dbReference>
<dbReference type="InterPro" id="IPR001404">
    <property type="entry name" value="Hsp90_fam"/>
</dbReference>
<dbReference type="PROSITE" id="PS00298">
    <property type="entry name" value="HSP90"/>
    <property type="match status" value="1"/>
</dbReference>
<dbReference type="InterPro" id="IPR019805">
    <property type="entry name" value="Heat_shock_protein_90_CS"/>
</dbReference>
<dbReference type="Gene3D" id="1.20.120.790">
    <property type="entry name" value="Heat shock protein 90, C-terminal domain"/>
    <property type="match status" value="1"/>
</dbReference>
<comment type="subunit">
    <text evidence="8">Homodimer.</text>
</comment>
<reference evidence="12" key="2">
    <citation type="submission" date="2021-04" db="EMBL/GenBank/DDBJ databases">
        <authorList>
            <person name="Gilroy R."/>
        </authorList>
    </citation>
    <scope>NUCLEOTIDE SEQUENCE</scope>
    <source>
        <strain evidence="12">CHK186-1790</strain>
    </source>
</reference>
<feature type="region of interest" description="Disordered" evidence="10">
    <location>
        <begin position="498"/>
        <end position="518"/>
    </location>
</feature>
<dbReference type="FunFam" id="3.30.565.10:FF:000009">
    <property type="entry name" value="Molecular chaperone HtpG"/>
    <property type="match status" value="1"/>
</dbReference>